<dbReference type="EMBL" id="GBXM01005406">
    <property type="protein sequence ID" value="JAI03172.1"/>
    <property type="molecule type" value="Transcribed_RNA"/>
</dbReference>
<dbReference type="AlphaFoldDB" id="A0A0E9XL68"/>
<evidence type="ECO:0000313" key="1">
    <source>
        <dbReference type="EMBL" id="JAI03172.1"/>
    </source>
</evidence>
<protein>
    <submittedName>
        <fullName evidence="1">Uncharacterized protein</fullName>
    </submittedName>
</protein>
<proteinExistence type="predicted"/>
<organism evidence="1">
    <name type="scientific">Anguilla anguilla</name>
    <name type="common">European freshwater eel</name>
    <name type="synonym">Muraena anguilla</name>
    <dbReference type="NCBI Taxonomy" id="7936"/>
    <lineage>
        <taxon>Eukaryota</taxon>
        <taxon>Metazoa</taxon>
        <taxon>Chordata</taxon>
        <taxon>Craniata</taxon>
        <taxon>Vertebrata</taxon>
        <taxon>Euteleostomi</taxon>
        <taxon>Actinopterygii</taxon>
        <taxon>Neopterygii</taxon>
        <taxon>Teleostei</taxon>
        <taxon>Anguilliformes</taxon>
        <taxon>Anguillidae</taxon>
        <taxon>Anguilla</taxon>
    </lineage>
</organism>
<reference evidence="1" key="2">
    <citation type="journal article" date="2015" name="Fish Shellfish Immunol.">
        <title>Early steps in the European eel (Anguilla anguilla)-Vibrio vulnificus interaction in the gills: Role of the RtxA13 toxin.</title>
        <authorList>
            <person name="Callol A."/>
            <person name="Pajuelo D."/>
            <person name="Ebbesson L."/>
            <person name="Teles M."/>
            <person name="MacKenzie S."/>
            <person name="Amaro C."/>
        </authorList>
    </citation>
    <scope>NUCLEOTIDE SEQUENCE</scope>
</reference>
<sequence length="41" mass="5099">MHVRLPLNWPTRYFPQAGIYKTYFRSTVWRVRRKSRQSSDL</sequence>
<reference evidence="1" key="1">
    <citation type="submission" date="2014-11" db="EMBL/GenBank/DDBJ databases">
        <authorList>
            <person name="Amaro Gonzalez C."/>
        </authorList>
    </citation>
    <scope>NUCLEOTIDE SEQUENCE</scope>
</reference>
<accession>A0A0E9XL68</accession>
<name>A0A0E9XL68_ANGAN</name>